<evidence type="ECO:0000313" key="3">
    <source>
        <dbReference type="Proteomes" id="UP001335729"/>
    </source>
</evidence>
<dbReference type="NCBIfam" id="NF033545">
    <property type="entry name" value="transpos_IS630"/>
    <property type="match status" value="1"/>
</dbReference>
<sequence>MASRGRPSAVIELSDDECATLNRWTRRQKSSQALALRSRIVLACAAGESNAAIAARLGCNPATVSKWRRRFAADRLEGLVDAPRSGAPRTISDDDVEAIIVETLETTPVDATHWTTRSLAARHDISHETVSQIWKAFGLKPWRQDEFKISPDPDLVEKIRDIVGLYMSPPVAAAVFAVDEKPQIQALKRSAPILPMLPTTPQRATHDYQRNGTIDLFAALEIATGTVITELRPTHTSAEFIKFLNKINREVPDDLDVHIILDNLSTHKTPQVKRWLQRHKRFHFHFTPTYGSWMNLVERWFSTLTTKQIQRSSYD</sequence>
<accession>A0ABU7N0K1</accession>
<proteinExistence type="predicted"/>
<reference evidence="2 3" key="1">
    <citation type="submission" date="2024-01" db="EMBL/GenBank/DDBJ databases">
        <title>Draft genome sequence of Gordonia sp. PKS22-38.</title>
        <authorList>
            <person name="Suphannarot A."/>
            <person name="Mingma R."/>
        </authorList>
    </citation>
    <scope>NUCLEOTIDE SEQUENCE [LARGE SCALE GENOMIC DNA]</scope>
    <source>
        <strain evidence="2 3">PKS22-38</strain>
    </source>
</reference>
<dbReference type="SUPFAM" id="SSF53098">
    <property type="entry name" value="Ribonuclease H-like"/>
    <property type="match status" value="1"/>
</dbReference>
<name>A0ABU7N0K1_9ACTN</name>
<dbReference type="InterPro" id="IPR038717">
    <property type="entry name" value="Tc1-like_DDE_dom"/>
</dbReference>
<dbReference type="InterPro" id="IPR036397">
    <property type="entry name" value="RNaseH_sf"/>
</dbReference>
<comment type="caution">
    <text evidence="2">The sequence shown here is derived from an EMBL/GenBank/DDBJ whole genome shotgun (WGS) entry which is preliminary data.</text>
</comment>
<evidence type="ECO:0000313" key="2">
    <source>
        <dbReference type="EMBL" id="MEE4026097.1"/>
    </source>
</evidence>
<dbReference type="PANTHER" id="PTHR30347:SF1">
    <property type="entry name" value="MECHANOSENSITIVE CHANNEL MSCK"/>
    <property type="match status" value="1"/>
</dbReference>
<dbReference type="InterPro" id="IPR009057">
    <property type="entry name" value="Homeodomain-like_sf"/>
</dbReference>
<evidence type="ECO:0000259" key="1">
    <source>
        <dbReference type="Pfam" id="PF13358"/>
    </source>
</evidence>
<dbReference type="SUPFAM" id="SSF46689">
    <property type="entry name" value="Homeodomain-like"/>
    <property type="match status" value="1"/>
</dbReference>
<dbReference type="Pfam" id="PF13358">
    <property type="entry name" value="DDE_3"/>
    <property type="match status" value="1"/>
</dbReference>
<dbReference type="Gene3D" id="3.30.420.10">
    <property type="entry name" value="Ribonuclease H-like superfamily/Ribonuclease H"/>
    <property type="match status" value="1"/>
</dbReference>
<dbReference type="Pfam" id="PF13565">
    <property type="entry name" value="HTH_32"/>
    <property type="match status" value="1"/>
</dbReference>
<dbReference type="InterPro" id="IPR012337">
    <property type="entry name" value="RNaseH-like_sf"/>
</dbReference>
<feature type="domain" description="Tc1-like transposase DDE" evidence="1">
    <location>
        <begin position="202"/>
        <end position="311"/>
    </location>
</feature>
<feature type="non-terminal residue" evidence="2">
    <location>
        <position position="315"/>
    </location>
</feature>
<dbReference type="PANTHER" id="PTHR30347">
    <property type="entry name" value="POTASSIUM CHANNEL RELATED"/>
    <property type="match status" value="1"/>
</dbReference>
<dbReference type="InterPro" id="IPR052702">
    <property type="entry name" value="MscS-like_channel"/>
</dbReference>
<dbReference type="EMBL" id="JAZDUE010000043">
    <property type="protein sequence ID" value="MEE4026097.1"/>
    <property type="molecule type" value="Genomic_DNA"/>
</dbReference>
<keyword evidence="3" id="KW-1185">Reference proteome</keyword>
<dbReference type="Proteomes" id="UP001335729">
    <property type="component" value="Unassembled WGS sequence"/>
</dbReference>
<gene>
    <name evidence="2" type="ORF">V1Y59_23665</name>
</gene>
<dbReference type="InterPro" id="IPR047655">
    <property type="entry name" value="Transpos_IS630-like"/>
</dbReference>
<protein>
    <submittedName>
        <fullName evidence="2">IS630 family transposase</fullName>
    </submittedName>
</protein>
<organism evidence="2 3">
    <name type="scientific">Gordonia prachuapensis</name>
    <dbReference type="NCBI Taxonomy" id="3115651"/>
    <lineage>
        <taxon>Bacteria</taxon>
        <taxon>Bacillati</taxon>
        <taxon>Actinomycetota</taxon>
        <taxon>Actinomycetes</taxon>
        <taxon>Mycobacteriales</taxon>
        <taxon>Gordoniaceae</taxon>
        <taxon>Gordonia</taxon>
    </lineage>
</organism>